<dbReference type="InterPro" id="IPR013785">
    <property type="entry name" value="Aldolase_TIM"/>
</dbReference>
<name>A0A098L8C2_9BACT</name>
<dbReference type="eggNOG" id="COG2896">
    <property type="taxonomic scope" value="Bacteria"/>
</dbReference>
<keyword evidence="8" id="KW-0342">GTP-binding</keyword>
<evidence type="ECO:0000256" key="5">
    <source>
        <dbReference type="ARBA" id="ARBA00022741"/>
    </source>
</evidence>
<comment type="cofactor">
    <cofactor evidence="1">
        <name>[4Fe-4S] cluster</name>
        <dbReference type="ChEBI" id="CHEBI:49883"/>
    </cofactor>
</comment>
<dbReference type="SMART" id="SM00729">
    <property type="entry name" value="Elp3"/>
    <property type="match status" value="1"/>
</dbReference>
<dbReference type="OrthoDB" id="9763993at2"/>
<dbReference type="GO" id="GO:0006777">
    <property type="term" value="P:Mo-molybdopterin cofactor biosynthetic process"/>
    <property type="evidence" value="ECO:0007669"/>
    <property type="project" value="UniProtKB-KW"/>
</dbReference>
<keyword evidence="10" id="KW-0456">Lyase</keyword>
<keyword evidence="13" id="KW-1185">Reference proteome</keyword>
<evidence type="ECO:0000313" key="12">
    <source>
        <dbReference type="EMBL" id="GAL82916.1"/>
    </source>
</evidence>
<dbReference type="PANTHER" id="PTHR22960">
    <property type="entry name" value="MOLYBDOPTERIN COFACTOR SYNTHESIS PROTEIN A"/>
    <property type="match status" value="1"/>
</dbReference>
<evidence type="ECO:0000256" key="7">
    <source>
        <dbReference type="ARBA" id="ARBA00023014"/>
    </source>
</evidence>
<evidence type="ECO:0000256" key="2">
    <source>
        <dbReference type="ARBA" id="ARBA00022485"/>
    </source>
</evidence>
<dbReference type="RefSeq" id="WP_052429850.1">
    <property type="nucleotide sequence ID" value="NZ_BBLT01000001.1"/>
</dbReference>
<evidence type="ECO:0000259" key="11">
    <source>
        <dbReference type="PROSITE" id="PS51918"/>
    </source>
</evidence>
<dbReference type="Gene3D" id="3.20.20.70">
    <property type="entry name" value="Aldolase class I"/>
    <property type="match status" value="1"/>
</dbReference>
<evidence type="ECO:0000256" key="3">
    <source>
        <dbReference type="ARBA" id="ARBA00022691"/>
    </source>
</evidence>
<dbReference type="PANTHER" id="PTHR22960:SF0">
    <property type="entry name" value="MOLYBDENUM COFACTOR BIOSYNTHESIS PROTEIN 1"/>
    <property type="match status" value="1"/>
</dbReference>
<dbReference type="InterPro" id="IPR007197">
    <property type="entry name" value="rSAM"/>
</dbReference>
<dbReference type="SFLD" id="SFLDG01386">
    <property type="entry name" value="main_SPASM_domain-containing"/>
    <property type="match status" value="1"/>
</dbReference>
<dbReference type="STRING" id="153721.MYP_142"/>
<protein>
    <submittedName>
        <fullName evidence="12">Molybdenum cofactor biosynthesis protein MoaA</fullName>
    </submittedName>
</protein>
<dbReference type="SFLD" id="SFLDG01383">
    <property type="entry name" value="cyclic_pyranopterin_phosphate"/>
    <property type="match status" value="1"/>
</dbReference>
<keyword evidence="2" id="KW-0004">4Fe-4S</keyword>
<reference evidence="12 13" key="1">
    <citation type="submission" date="2014-09" db="EMBL/GenBank/DDBJ databases">
        <title>Sporocytophaga myxococcoides PG-01 genome sequencing.</title>
        <authorList>
            <person name="Liu L."/>
            <person name="Gao P.J."/>
            <person name="Chen G.J."/>
            <person name="Wang L.S."/>
        </authorList>
    </citation>
    <scope>NUCLEOTIDE SEQUENCE [LARGE SCALE GENOMIC DNA]</scope>
    <source>
        <strain evidence="12 13">PG-01</strain>
    </source>
</reference>
<keyword evidence="9" id="KW-0501">Molybdenum cofactor biosynthesis</keyword>
<dbReference type="InterPro" id="IPR006638">
    <property type="entry name" value="Elp3/MiaA/NifB-like_rSAM"/>
</dbReference>
<dbReference type="Pfam" id="PF06463">
    <property type="entry name" value="Mob_synth_C"/>
    <property type="match status" value="1"/>
</dbReference>
<evidence type="ECO:0000256" key="10">
    <source>
        <dbReference type="ARBA" id="ARBA00023239"/>
    </source>
</evidence>
<keyword evidence="6" id="KW-0408">Iron</keyword>
<comment type="caution">
    <text evidence="12">The sequence shown here is derived from an EMBL/GenBank/DDBJ whole genome shotgun (WGS) entry which is preliminary data.</text>
</comment>
<dbReference type="GO" id="GO:0061799">
    <property type="term" value="F:cyclic pyranopterin monophosphate synthase activity"/>
    <property type="evidence" value="ECO:0007669"/>
    <property type="project" value="TreeGrafter"/>
</dbReference>
<keyword evidence="5" id="KW-0547">Nucleotide-binding</keyword>
<evidence type="ECO:0000256" key="9">
    <source>
        <dbReference type="ARBA" id="ARBA00023150"/>
    </source>
</evidence>
<dbReference type="Proteomes" id="UP000030185">
    <property type="component" value="Unassembled WGS sequence"/>
</dbReference>
<dbReference type="SFLD" id="SFLDS00029">
    <property type="entry name" value="Radical_SAM"/>
    <property type="match status" value="1"/>
</dbReference>
<keyword evidence="4" id="KW-0479">Metal-binding</keyword>
<accession>A0A098L8C2</accession>
<dbReference type="InterPro" id="IPR013483">
    <property type="entry name" value="MoaA"/>
</dbReference>
<dbReference type="GO" id="GO:0005525">
    <property type="term" value="F:GTP binding"/>
    <property type="evidence" value="ECO:0007669"/>
    <property type="project" value="UniProtKB-KW"/>
</dbReference>
<evidence type="ECO:0000256" key="8">
    <source>
        <dbReference type="ARBA" id="ARBA00023134"/>
    </source>
</evidence>
<feature type="domain" description="Radical SAM core" evidence="11">
    <location>
        <begin position="5"/>
        <end position="224"/>
    </location>
</feature>
<dbReference type="GO" id="GO:0061798">
    <property type="term" value="F:GTP 3',8'-cyclase activity"/>
    <property type="evidence" value="ECO:0007669"/>
    <property type="project" value="TreeGrafter"/>
</dbReference>
<organism evidence="12 13">
    <name type="scientific">Sporocytophaga myxococcoides</name>
    <dbReference type="NCBI Taxonomy" id="153721"/>
    <lineage>
        <taxon>Bacteria</taxon>
        <taxon>Pseudomonadati</taxon>
        <taxon>Bacteroidota</taxon>
        <taxon>Cytophagia</taxon>
        <taxon>Cytophagales</taxon>
        <taxon>Cytophagaceae</taxon>
        <taxon>Sporocytophaga</taxon>
    </lineage>
</organism>
<keyword evidence="3" id="KW-0949">S-adenosyl-L-methionine</keyword>
<dbReference type="InterPro" id="IPR010505">
    <property type="entry name" value="MoaA_twitch"/>
</dbReference>
<dbReference type="Pfam" id="PF04055">
    <property type="entry name" value="Radical_SAM"/>
    <property type="match status" value="1"/>
</dbReference>
<dbReference type="PROSITE" id="PS51918">
    <property type="entry name" value="RADICAL_SAM"/>
    <property type="match status" value="1"/>
</dbReference>
<dbReference type="EMBL" id="BBLT01000001">
    <property type="protein sequence ID" value="GAL82916.1"/>
    <property type="molecule type" value="Genomic_DNA"/>
</dbReference>
<dbReference type="InterPro" id="IPR058240">
    <property type="entry name" value="rSAM_sf"/>
</dbReference>
<gene>
    <name evidence="12" type="ORF">MYP_142</name>
</gene>
<dbReference type="InterPro" id="IPR050105">
    <property type="entry name" value="MoCo_biosynth_MoaA/MoaC"/>
</dbReference>
<evidence type="ECO:0000256" key="1">
    <source>
        <dbReference type="ARBA" id="ARBA00001966"/>
    </source>
</evidence>
<dbReference type="InterPro" id="IPR040064">
    <property type="entry name" value="MoaA-like"/>
</dbReference>
<dbReference type="CDD" id="cd01335">
    <property type="entry name" value="Radical_SAM"/>
    <property type="match status" value="1"/>
</dbReference>
<evidence type="ECO:0000313" key="13">
    <source>
        <dbReference type="Proteomes" id="UP000030185"/>
    </source>
</evidence>
<dbReference type="SUPFAM" id="SSF102114">
    <property type="entry name" value="Radical SAM enzymes"/>
    <property type="match status" value="1"/>
</dbReference>
<dbReference type="GO" id="GO:0046872">
    <property type="term" value="F:metal ion binding"/>
    <property type="evidence" value="ECO:0007669"/>
    <property type="project" value="UniProtKB-KW"/>
</dbReference>
<keyword evidence="7" id="KW-0411">Iron-sulfur</keyword>
<dbReference type="SFLD" id="SFLDG01067">
    <property type="entry name" value="SPASM/twitch_domain_containing"/>
    <property type="match status" value="1"/>
</dbReference>
<dbReference type="AlphaFoldDB" id="A0A098L8C2"/>
<evidence type="ECO:0000256" key="4">
    <source>
        <dbReference type="ARBA" id="ARBA00022723"/>
    </source>
</evidence>
<proteinExistence type="predicted"/>
<dbReference type="NCBIfam" id="TIGR02666">
    <property type="entry name" value="moaA"/>
    <property type="match status" value="1"/>
</dbReference>
<sequence>MLNDKYGRTFKTLRVSLTNACNLFCNYCTNQPVTEKTVYPESNILTTKEYIKIIKSLHHKLNLETVRLTGGEPLLYKDIVNLIEGIREIGIKKVKLTTNAVFLKEKAVSLKNAGITNINVSLDSIDPESFFIISKRRNLKKILEGIDHALAIGLPVKLNTVVMKGMNADQILPLLDFARERRISIRFLEVMKMGHLHNSYKEIYFSQKEILEKIAERHQFIPMDREHSATATYWITDKKQVFGIIANESHPFCRDCNRLRLDSYGNIYGCLSNDDGISIKDHSDDSLKLEYSLKQALSQKQEVQFAGSVMSMRYIGG</sequence>
<evidence type="ECO:0000256" key="6">
    <source>
        <dbReference type="ARBA" id="ARBA00023004"/>
    </source>
</evidence>
<dbReference type="GO" id="GO:0051539">
    <property type="term" value="F:4 iron, 4 sulfur cluster binding"/>
    <property type="evidence" value="ECO:0007669"/>
    <property type="project" value="UniProtKB-KW"/>
</dbReference>